<keyword evidence="3" id="KW-0813">Transport</keyword>
<organism evidence="9 10">
    <name type="scientific">Zymomonas mobilis subsp. mobilis (strain ATCC 10988 / DSM 424 / LMG 404 / NCIMB 8938 / NRRL B-806 / ZM1)</name>
    <dbReference type="NCBI Taxonomy" id="555217"/>
    <lineage>
        <taxon>Bacteria</taxon>
        <taxon>Pseudomonadati</taxon>
        <taxon>Pseudomonadota</taxon>
        <taxon>Alphaproteobacteria</taxon>
        <taxon>Sphingomonadales</taxon>
        <taxon>Zymomonadaceae</taxon>
        <taxon>Zymomonas</taxon>
    </lineage>
</organism>
<dbReference type="Pfam" id="PF01925">
    <property type="entry name" value="TauE"/>
    <property type="match status" value="1"/>
</dbReference>
<evidence type="ECO:0000256" key="1">
    <source>
        <dbReference type="ARBA" id="ARBA00004651"/>
    </source>
</evidence>
<proteinExistence type="inferred from homology"/>
<evidence type="ECO:0000313" key="9">
    <source>
        <dbReference type="EMBL" id="AEH63362.1"/>
    </source>
</evidence>
<evidence type="ECO:0000256" key="4">
    <source>
        <dbReference type="ARBA" id="ARBA00022475"/>
    </source>
</evidence>
<dbReference type="EMBL" id="CP002850">
    <property type="protein sequence ID" value="AEH63362.1"/>
    <property type="molecule type" value="Genomic_DNA"/>
</dbReference>
<accession>A0A0H3G899</accession>
<evidence type="ECO:0000313" key="10">
    <source>
        <dbReference type="Proteomes" id="UP000001494"/>
    </source>
</evidence>
<comment type="subcellular location">
    <subcellularLocation>
        <location evidence="1 8">Cell membrane</location>
        <topology evidence="1 8">Multi-pass membrane protein</topology>
    </subcellularLocation>
</comment>
<dbReference type="GeneID" id="79905074"/>
<gene>
    <name evidence="9" type="ordered locus">Zmob_1547</name>
</gene>
<reference evidence="9 10" key="1">
    <citation type="journal article" date="2011" name="J. Bacteriol.">
        <title>Genome sequence of the ethanol-producing Zymomonas mobilis subsp. mobilis lectotype strain ATCC 10988.</title>
        <authorList>
            <person name="Pappas K.M."/>
            <person name="Kouvelis V.N."/>
            <person name="Saunders E."/>
            <person name="Brettin T.S."/>
            <person name="Bruce D."/>
            <person name="Detter C."/>
            <person name="Balakireva M."/>
            <person name="Han C.S."/>
            <person name="Savvakis G."/>
            <person name="Kyrpides N.C."/>
            <person name="Typas M.A."/>
        </authorList>
    </citation>
    <scope>NUCLEOTIDE SEQUENCE [LARGE SCALE GENOMIC DNA]</scope>
    <source>
        <strain evidence="10">ATCC 10988 / DSM 424 / CCUG 17860 / LMG 404 / NCIMB 8938 / NRRL B-806 / ZM1</strain>
    </source>
</reference>
<dbReference type="GO" id="GO:0005886">
    <property type="term" value="C:plasma membrane"/>
    <property type="evidence" value="ECO:0007669"/>
    <property type="project" value="UniProtKB-SubCell"/>
</dbReference>
<keyword evidence="7 8" id="KW-0472">Membrane</keyword>
<name>A0A0H3G899_ZYMMA</name>
<feature type="transmembrane region" description="Helical" evidence="8">
    <location>
        <begin position="144"/>
        <end position="166"/>
    </location>
</feature>
<keyword evidence="5 8" id="KW-0812">Transmembrane</keyword>
<feature type="transmembrane region" description="Helical" evidence="8">
    <location>
        <begin position="178"/>
        <end position="197"/>
    </location>
</feature>
<evidence type="ECO:0000256" key="7">
    <source>
        <dbReference type="ARBA" id="ARBA00023136"/>
    </source>
</evidence>
<dbReference type="PANTHER" id="PTHR30269">
    <property type="entry name" value="TRANSMEMBRANE PROTEIN YFCA"/>
    <property type="match status" value="1"/>
</dbReference>
<evidence type="ECO:0000256" key="5">
    <source>
        <dbReference type="ARBA" id="ARBA00022692"/>
    </source>
</evidence>
<dbReference type="AlphaFoldDB" id="A0A0H3G899"/>
<feature type="transmembrane region" description="Helical" evidence="8">
    <location>
        <begin position="106"/>
        <end position="124"/>
    </location>
</feature>
<dbReference type="KEGG" id="zmm:Zmob_1547"/>
<sequence length="255" mass="27785">MDSTLYCDLFLFIISIIAGIVDTLGGGGGLITVPALALTGMGAVTALGTNKFQSAIGEFSAALHFWKSRHLKLRPLYLSLFSTVIASALGTILLQICDEKRLNKIVPWLLLSVFLYYIFSPTSYSQPEKESLPENPKLLPCLGGAVGFYNGFFGPGTGAIWTIILNHIYRLRLNIATMYAKPLNIAGNVTALTIFIGGGKVNYFAALMMGIGSFLGGQIGAYLVIYKSSKLLRLLFLTIMLVSVTFSFLKYYNHL</sequence>
<dbReference type="Proteomes" id="UP000001494">
    <property type="component" value="Chromosome"/>
</dbReference>
<protein>
    <recommendedName>
        <fullName evidence="8">Probable membrane transporter protein</fullName>
    </recommendedName>
</protein>
<keyword evidence="4 8" id="KW-1003">Cell membrane</keyword>
<evidence type="ECO:0000256" key="2">
    <source>
        <dbReference type="ARBA" id="ARBA00009142"/>
    </source>
</evidence>
<feature type="transmembrane region" description="Helical" evidence="8">
    <location>
        <begin position="9"/>
        <end position="31"/>
    </location>
</feature>
<feature type="transmembrane region" description="Helical" evidence="8">
    <location>
        <begin position="76"/>
        <end position="94"/>
    </location>
</feature>
<dbReference type="InterPro" id="IPR052017">
    <property type="entry name" value="TSUP"/>
</dbReference>
<comment type="similarity">
    <text evidence="2 8">Belongs to the 4-toluene sulfonate uptake permease (TSUP) (TC 2.A.102) family.</text>
</comment>
<evidence type="ECO:0000256" key="3">
    <source>
        <dbReference type="ARBA" id="ARBA00022448"/>
    </source>
</evidence>
<dbReference type="HOGENOM" id="CLU_045498_2_1_5"/>
<keyword evidence="6 8" id="KW-1133">Transmembrane helix</keyword>
<feature type="transmembrane region" description="Helical" evidence="8">
    <location>
        <begin position="231"/>
        <end position="252"/>
    </location>
</feature>
<dbReference type="InterPro" id="IPR002781">
    <property type="entry name" value="TM_pro_TauE-like"/>
</dbReference>
<dbReference type="OrthoDB" id="554695at2"/>
<evidence type="ECO:0000256" key="8">
    <source>
        <dbReference type="RuleBase" id="RU363041"/>
    </source>
</evidence>
<evidence type="ECO:0000256" key="6">
    <source>
        <dbReference type="ARBA" id="ARBA00022989"/>
    </source>
</evidence>
<dbReference type="PANTHER" id="PTHR30269:SF25">
    <property type="entry name" value="MEMBRANE TRANSPORTER PROTEIN-RELATED"/>
    <property type="match status" value="1"/>
</dbReference>
<dbReference type="eggNOG" id="COG0730">
    <property type="taxonomic scope" value="Bacteria"/>
</dbReference>
<feature type="transmembrane region" description="Helical" evidence="8">
    <location>
        <begin position="203"/>
        <end position="224"/>
    </location>
</feature>
<dbReference type="RefSeq" id="WP_014501126.1">
    <property type="nucleotide sequence ID" value="NC_017262.1"/>
</dbReference>